<protein>
    <submittedName>
        <fullName evidence="2">Uncharacterized protein</fullName>
    </submittedName>
</protein>
<feature type="compositionally biased region" description="Low complexity" evidence="1">
    <location>
        <begin position="108"/>
        <end position="124"/>
    </location>
</feature>
<accession>A0A7S1MRN2</accession>
<feature type="compositionally biased region" description="Gly residues" evidence="1">
    <location>
        <begin position="125"/>
        <end position="153"/>
    </location>
</feature>
<dbReference type="AlphaFoldDB" id="A0A7S1MRN2"/>
<feature type="compositionally biased region" description="Low complexity" evidence="1">
    <location>
        <begin position="76"/>
        <end position="91"/>
    </location>
</feature>
<name>A0A7S1MRN2_ALECA</name>
<proteinExistence type="predicted"/>
<evidence type="ECO:0000313" key="2">
    <source>
        <dbReference type="EMBL" id="CAD9138585.1"/>
    </source>
</evidence>
<reference evidence="2" key="1">
    <citation type="submission" date="2021-01" db="EMBL/GenBank/DDBJ databases">
        <authorList>
            <person name="Corre E."/>
            <person name="Pelletier E."/>
            <person name="Niang G."/>
            <person name="Scheremetjew M."/>
            <person name="Finn R."/>
            <person name="Kale V."/>
            <person name="Holt S."/>
            <person name="Cochrane G."/>
            <person name="Meng A."/>
            <person name="Brown T."/>
            <person name="Cohen L."/>
        </authorList>
    </citation>
    <scope>NUCLEOTIDE SEQUENCE</scope>
    <source>
        <strain evidence="2">OF101</strain>
    </source>
</reference>
<gene>
    <name evidence="2" type="ORF">ACAT0790_LOCUS25777</name>
</gene>
<sequence length="180" mass="17190">MEREMAQVLREVQAGAGEIGAEASRQAVLPGTAGGVRGHVSRDTPMAFANGGEAPATSLWDDEGAGAALPPPPAETQPARPHWTGFADAGGAEFGGSPLGKVGGGGSSPFFGGDLSSPPSFSHLGGSGGGASPGGAGGPFPGGTGGLGGADGGFGVTEWSGTLRDFKAGSSGASHTGGFL</sequence>
<evidence type="ECO:0000256" key="1">
    <source>
        <dbReference type="SAM" id="MobiDB-lite"/>
    </source>
</evidence>
<feature type="region of interest" description="Disordered" evidence="1">
    <location>
        <begin position="52"/>
        <end position="153"/>
    </location>
</feature>
<dbReference type="EMBL" id="HBGE01042723">
    <property type="protein sequence ID" value="CAD9138585.1"/>
    <property type="molecule type" value="Transcribed_RNA"/>
</dbReference>
<organism evidence="2">
    <name type="scientific">Alexandrium catenella</name>
    <name type="common">Red tide dinoflagellate</name>
    <name type="synonym">Gonyaulax catenella</name>
    <dbReference type="NCBI Taxonomy" id="2925"/>
    <lineage>
        <taxon>Eukaryota</taxon>
        <taxon>Sar</taxon>
        <taxon>Alveolata</taxon>
        <taxon>Dinophyceae</taxon>
        <taxon>Gonyaulacales</taxon>
        <taxon>Pyrocystaceae</taxon>
        <taxon>Alexandrium</taxon>
    </lineage>
</organism>
<feature type="compositionally biased region" description="Gly residues" evidence="1">
    <location>
        <begin position="92"/>
        <end position="107"/>
    </location>
</feature>